<reference evidence="7" key="1">
    <citation type="submission" date="2014-05" db="EMBL/GenBank/DDBJ databases">
        <title>Genome sequence of Mycobacterium aromaticivorans strain JS19b1T (= DSM 45407T).</title>
        <authorList>
            <person name="Kwak Y."/>
            <person name="Park G.-S."/>
            <person name="Li Q.X."/>
            <person name="Lee S.-E."/>
            <person name="Shin J.-H."/>
        </authorList>
    </citation>
    <scope>NUCLEOTIDE SEQUENCE [LARGE SCALE GENOMIC DNA]</scope>
    <source>
        <strain evidence="7">JS19b1</strain>
    </source>
</reference>
<keyword evidence="4" id="KW-0274">FAD</keyword>
<organism evidence="7 8">
    <name type="scientific">Mycolicibacterium aromaticivorans JS19b1 = JCM 16368</name>
    <dbReference type="NCBI Taxonomy" id="1440774"/>
    <lineage>
        <taxon>Bacteria</taxon>
        <taxon>Bacillati</taxon>
        <taxon>Actinomycetota</taxon>
        <taxon>Actinomycetes</taxon>
        <taxon>Mycobacteriales</taxon>
        <taxon>Mycobacteriaceae</taxon>
        <taxon>Mycolicibacterium</taxon>
    </lineage>
</organism>
<evidence type="ECO:0000256" key="5">
    <source>
        <dbReference type="ARBA" id="ARBA00023002"/>
    </source>
</evidence>
<dbReference type="eggNOG" id="COG0277">
    <property type="taxonomic scope" value="Bacteria"/>
</dbReference>
<dbReference type="Pfam" id="PF01565">
    <property type="entry name" value="FAD_binding_4"/>
    <property type="match status" value="1"/>
</dbReference>
<dbReference type="PROSITE" id="PS51387">
    <property type="entry name" value="FAD_PCMH"/>
    <property type="match status" value="1"/>
</dbReference>
<gene>
    <name evidence="7" type="ORF">Y900_014465</name>
</gene>
<keyword evidence="3" id="KW-0285">Flavoprotein</keyword>
<dbReference type="InterPro" id="IPR050416">
    <property type="entry name" value="FAD-linked_Oxidoreductase"/>
</dbReference>
<dbReference type="Gene3D" id="3.30.465.10">
    <property type="match status" value="1"/>
</dbReference>
<dbReference type="EMBL" id="JALN02000001">
    <property type="protein sequence ID" value="KDF00110.1"/>
    <property type="molecule type" value="Genomic_DNA"/>
</dbReference>
<dbReference type="STRING" id="1440774.Y900_014465"/>
<evidence type="ECO:0000256" key="2">
    <source>
        <dbReference type="ARBA" id="ARBA00005466"/>
    </source>
</evidence>
<dbReference type="Proteomes" id="UP000022835">
    <property type="component" value="Unassembled WGS sequence"/>
</dbReference>
<comment type="caution">
    <text evidence="7">The sequence shown here is derived from an EMBL/GenBank/DDBJ whole genome shotgun (WGS) entry which is preliminary data.</text>
</comment>
<dbReference type="InterPro" id="IPR006093">
    <property type="entry name" value="Oxy_OxRdtase_FAD_BS"/>
</dbReference>
<evidence type="ECO:0000256" key="4">
    <source>
        <dbReference type="ARBA" id="ARBA00022827"/>
    </source>
</evidence>
<dbReference type="AlphaFoldDB" id="A0A064CHM0"/>
<accession>A0A064CHM0</accession>
<keyword evidence="5" id="KW-0560">Oxidoreductase</keyword>
<dbReference type="OrthoDB" id="545125at2"/>
<dbReference type="InterPro" id="IPR016167">
    <property type="entry name" value="FAD-bd_PCMH_sub1"/>
</dbReference>
<dbReference type="Gene3D" id="3.40.462.20">
    <property type="match status" value="1"/>
</dbReference>
<evidence type="ECO:0000259" key="6">
    <source>
        <dbReference type="PROSITE" id="PS51387"/>
    </source>
</evidence>
<name>A0A064CHM0_9MYCO</name>
<sequence>MGSLPEGRHFFHGDDGYESARQATVWNQRVPDRYPDVIVQAVDTDDVVAALRYAKANNKQVSIKSGGHSWAASHLRDGAVLLDMSRVDQTSIDTDAMTAVAGPGKGGSALAAELDAVGLFFPAGHCKGVCIGGYLLQGGYGWNSRVVGPACESVVGLDVVTADGDTIYIDADHHPDLYWAARGAGPGFFAVVTAFHLKLYPKPAVLGSSFYAYPIELADEIFTWARGISADVDRRVELQIVATRSVPNAGIDRPAIVMASPAFADTEAEAKKAFTLLDQCPVVDKALIAVPYAPMALADWYTAVMSNYLEDHRYTADNMWTNASAAELMPGIHRILDTLPPHPAHFLWLNWGPSPQRQDMAYSLESEIYLALYAGWMDPQDDEKYSDWPRSNMASMASLATGIQLADENLGRRPAKFVTDENMARLDRVRAQYDPDGRFHSWMGRL</sequence>
<keyword evidence="8" id="KW-1185">Reference proteome</keyword>
<comment type="similarity">
    <text evidence="2">Belongs to the oxygen-dependent FAD-linked oxidoreductase family.</text>
</comment>
<dbReference type="RefSeq" id="WP_036342645.1">
    <property type="nucleotide sequence ID" value="NZ_JALN02000001.1"/>
</dbReference>
<dbReference type="InterPro" id="IPR016166">
    <property type="entry name" value="FAD-bd_PCMH"/>
</dbReference>
<dbReference type="InterPro" id="IPR036318">
    <property type="entry name" value="FAD-bd_PCMH-like_sf"/>
</dbReference>
<evidence type="ECO:0000256" key="3">
    <source>
        <dbReference type="ARBA" id="ARBA00022630"/>
    </source>
</evidence>
<dbReference type="SUPFAM" id="SSF56176">
    <property type="entry name" value="FAD-binding/transporter-associated domain-like"/>
    <property type="match status" value="1"/>
</dbReference>
<dbReference type="Gene3D" id="3.30.43.10">
    <property type="entry name" value="Uridine Diphospho-n-acetylenolpyruvylglucosamine Reductase, domain 2"/>
    <property type="match status" value="1"/>
</dbReference>
<protein>
    <submittedName>
        <fullName evidence="7">Oxidoreductase</fullName>
    </submittedName>
</protein>
<dbReference type="InterPro" id="IPR006094">
    <property type="entry name" value="Oxid_FAD_bind_N"/>
</dbReference>
<dbReference type="PANTHER" id="PTHR42973:SF39">
    <property type="entry name" value="FAD-BINDING PCMH-TYPE DOMAIN-CONTAINING PROTEIN"/>
    <property type="match status" value="1"/>
</dbReference>
<dbReference type="InterPro" id="IPR016169">
    <property type="entry name" value="FAD-bd_PCMH_sub2"/>
</dbReference>
<feature type="domain" description="FAD-binding PCMH-type" evidence="6">
    <location>
        <begin position="31"/>
        <end position="202"/>
    </location>
</feature>
<dbReference type="GO" id="GO:0016491">
    <property type="term" value="F:oxidoreductase activity"/>
    <property type="evidence" value="ECO:0007669"/>
    <property type="project" value="UniProtKB-KW"/>
</dbReference>
<evidence type="ECO:0000256" key="1">
    <source>
        <dbReference type="ARBA" id="ARBA00001974"/>
    </source>
</evidence>
<comment type="cofactor">
    <cofactor evidence="1">
        <name>FAD</name>
        <dbReference type="ChEBI" id="CHEBI:57692"/>
    </cofactor>
</comment>
<evidence type="ECO:0000313" key="8">
    <source>
        <dbReference type="Proteomes" id="UP000022835"/>
    </source>
</evidence>
<dbReference type="PANTHER" id="PTHR42973">
    <property type="entry name" value="BINDING OXIDOREDUCTASE, PUTATIVE (AFU_ORTHOLOGUE AFUA_1G17690)-RELATED"/>
    <property type="match status" value="1"/>
</dbReference>
<dbReference type="PROSITE" id="PS00862">
    <property type="entry name" value="OX2_COVAL_FAD"/>
    <property type="match status" value="1"/>
</dbReference>
<proteinExistence type="inferred from homology"/>
<evidence type="ECO:0000313" key="7">
    <source>
        <dbReference type="EMBL" id="KDF00110.1"/>
    </source>
</evidence>
<dbReference type="GO" id="GO:0071949">
    <property type="term" value="F:FAD binding"/>
    <property type="evidence" value="ECO:0007669"/>
    <property type="project" value="InterPro"/>
</dbReference>